<organism evidence="1 2">
    <name type="scientific">Dermatophagoides pteronyssinus</name>
    <name type="common">European house dust mite</name>
    <dbReference type="NCBI Taxonomy" id="6956"/>
    <lineage>
        <taxon>Eukaryota</taxon>
        <taxon>Metazoa</taxon>
        <taxon>Ecdysozoa</taxon>
        <taxon>Arthropoda</taxon>
        <taxon>Chelicerata</taxon>
        <taxon>Arachnida</taxon>
        <taxon>Acari</taxon>
        <taxon>Acariformes</taxon>
        <taxon>Sarcoptiformes</taxon>
        <taxon>Astigmata</taxon>
        <taxon>Psoroptidia</taxon>
        <taxon>Analgoidea</taxon>
        <taxon>Pyroglyphidae</taxon>
        <taxon>Dermatophagoidinae</taxon>
        <taxon>Dermatophagoides</taxon>
    </lineage>
</organism>
<name>A0ABQ8JCX3_DERPT</name>
<proteinExistence type="predicted"/>
<dbReference type="Proteomes" id="UP000887458">
    <property type="component" value="Unassembled WGS sequence"/>
</dbReference>
<keyword evidence="2" id="KW-1185">Reference proteome</keyword>
<protein>
    <submittedName>
        <fullName evidence="1">Uncharacterized protein</fullName>
    </submittedName>
</protein>
<dbReference type="EMBL" id="NJHN03000051">
    <property type="protein sequence ID" value="KAH9420300.1"/>
    <property type="molecule type" value="Genomic_DNA"/>
</dbReference>
<evidence type="ECO:0000313" key="2">
    <source>
        <dbReference type="Proteomes" id="UP000887458"/>
    </source>
</evidence>
<gene>
    <name evidence="1" type="ORF">DERP_011216</name>
</gene>
<accession>A0ABQ8JCX3</accession>
<comment type="caution">
    <text evidence="1">The sequence shown here is derived from an EMBL/GenBank/DDBJ whole genome shotgun (WGS) entry which is preliminary data.</text>
</comment>
<reference evidence="1 2" key="2">
    <citation type="journal article" date="2022" name="Mol. Biol. Evol.">
        <title>Comparative Genomics Reveals Insights into the Divergent Evolution of Astigmatic Mites and Household Pest Adaptations.</title>
        <authorList>
            <person name="Xiong Q."/>
            <person name="Wan A.T."/>
            <person name="Liu X."/>
            <person name="Fung C.S."/>
            <person name="Xiao X."/>
            <person name="Malainual N."/>
            <person name="Hou J."/>
            <person name="Wang L."/>
            <person name="Wang M."/>
            <person name="Yang K.Y."/>
            <person name="Cui Y."/>
            <person name="Leung E.L."/>
            <person name="Nong W."/>
            <person name="Shin S.K."/>
            <person name="Au S.W."/>
            <person name="Jeong K.Y."/>
            <person name="Chew F.T."/>
            <person name="Hui J.H."/>
            <person name="Leung T.F."/>
            <person name="Tungtrongchitr A."/>
            <person name="Zhong N."/>
            <person name="Liu Z."/>
            <person name="Tsui S.K."/>
        </authorList>
    </citation>
    <scope>NUCLEOTIDE SEQUENCE [LARGE SCALE GENOMIC DNA]</scope>
    <source>
        <strain evidence="1">Derp</strain>
    </source>
</reference>
<reference evidence="1 2" key="1">
    <citation type="journal article" date="2018" name="J. Allergy Clin. Immunol.">
        <title>High-quality assembly of Dermatophagoides pteronyssinus genome and transcriptome reveals a wide range of novel allergens.</title>
        <authorList>
            <person name="Liu X.Y."/>
            <person name="Yang K.Y."/>
            <person name="Wang M.Q."/>
            <person name="Kwok J.S."/>
            <person name="Zeng X."/>
            <person name="Yang Z."/>
            <person name="Xiao X.J."/>
            <person name="Lau C.P."/>
            <person name="Li Y."/>
            <person name="Huang Z.M."/>
            <person name="Ba J.G."/>
            <person name="Yim A.K."/>
            <person name="Ouyang C.Y."/>
            <person name="Ngai S.M."/>
            <person name="Chan T.F."/>
            <person name="Leung E.L."/>
            <person name="Liu L."/>
            <person name="Liu Z.G."/>
            <person name="Tsui S.K."/>
        </authorList>
    </citation>
    <scope>NUCLEOTIDE SEQUENCE [LARGE SCALE GENOMIC DNA]</scope>
    <source>
        <strain evidence="1">Derp</strain>
    </source>
</reference>
<sequence length="65" mass="7214">MLHTSYLRNLTIAARIKSSDGSSSSLCGLIRRFCRPNIAAFFLAIRLLKPSPLAKCLPLTLTEHK</sequence>
<evidence type="ECO:0000313" key="1">
    <source>
        <dbReference type="EMBL" id="KAH9420300.1"/>
    </source>
</evidence>